<dbReference type="InterPro" id="IPR000184">
    <property type="entry name" value="Bac_surfAg_D15"/>
</dbReference>
<name>A0A2A9NS41_9AGAR</name>
<keyword evidence="4" id="KW-0812">Transmembrane</keyword>
<dbReference type="EMBL" id="KZ302002">
    <property type="protein sequence ID" value="PFH50483.1"/>
    <property type="molecule type" value="Genomic_DNA"/>
</dbReference>
<evidence type="ECO:0000256" key="1">
    <source>
        <dbReference type="ARBA" id="ARBA00004374"/>
    </source>
</evidence>
<gene>
    <name evidence="7" type="ORF">AMATHDRAFT_144908</name>
</gene>
<keyword evidence="8" id="KW-1185">Reference proteome</keyword>
<accession>A0A2A9NS41</accession>
<sequence length="502" mass="55173">MLNPPLQNTASPQDQEPHDGLQKLLHWQHQRRERKLRGEYESALLRLSELVNHNIDAPFSITSVRVEGASNTRQSFLASLINPILNKPATTLGQVIHTTRSISDVLNRTDIFKSVEVRLERSTHDLAHHSDLDLVFKTREHGRYFLNTSTELGNNEGSASATARVRNVFGGAEVFEANIAAGTKTKKSFRATLSLPLTSTLDTRGEFIAYGLERDQTSYASCFEDLKGAKAVIRKGSSYTGLHEFAYEAAHRYIGSLAPTASLSMRAAAGSSIKSALSHTYTLDNRDDRILASRGLYFRFFQELAGGRLEIPVSSTSVSPSTGLSVGLGGDVGFYKAEVESQISRPITNSVSLSCSMRSGILLGLQDKSTLFSDRFQIGGPTSVRAFKVFGMGPRDSGDSLGGDIYYSFGLSCVTNIPRKPHWPVKSHIWLNAGQLDSLSQDNRLRWSLPPSLMRPSVSMGVGLIYRFDPIRLEVNFGVPLIANKSDAMRRGVQIGMGLEFL</sequence>
<dbReference type="Pfam" id="PF01103">
    <property type="entry name" value="Omp85"/>
    <property type="match status" value="1"/>
</dbReference>
<protein>
    <recommendedName>
        <fullName evidence="6">Bacterial surface antigen (D15) domain-containing protein</fullName>
    </recommendedName>
</protein>
<dbReference type="PANTHER" id="PTHR12815:SF18">
    <property type="entry name" value="SORTING AND ASSEMBLY MACHINERY COMPONENT 50 HOMOLOG"/>
    <property type="match status" value="1"/>
</dbReference>
<evidence type="ECO:0000313" key="7">
    <source>
        <dbReference type="EMBL" id="PFH50483.1"/>
    </source>
</evidence>
<feature type="domain" description="Bacterial surface antigen (D15)" evidence="6">
    <location>
        <begin position="167"/>
        <end position="501"/>
    </location>
</feature>
<evidence type="ECO:0000259" key="6">
    <source>
        <dbReference type="Pfam" id="PF01103"/>
    </source>
</evidence>
<dbReference type="GO" id="GO:0005741">
    <property type="term" value="C:mitochondrial outer membrane"/>
    <property type="evidence" value="ECO:0007669"/>
    <property type="project" value="UniProtKB-SubCell"/>
</dbReference>
<evidence type="ECO:0000256" key="4">
    <source>
        <dbReference type="ARBA" id="ARBA00022692"/>
    </source>
</evidence>
<evidence type="ECO:0000256" key="5">
    <source>
        <dbReference type="ARBA" id="ARBA00023136"/>
    </source>
</evidence>
<dbReference type="Gene3D" id="2.40.160.50">
    <property type="entry name" value="membrane protein fhac: a member of the omp85/tpsb transporter family"/>
    <property type="match status" value="1"/>
</dbReference>
<evidence type="ECO:0000313" key="8">
    <source>
        <dbReference type="Proteomes" id="UP000242287"/>
    </source>
</evidence>
<proteinExistence type="inferred from homology"/>
<dbReference type="InterPro" id="IPR039910">
    <property type="entry name" value="D15-like"/>
</dbReference>
<dbReference type="Proteomes" id="UP000242287">
    <property type="component" value="Unassembled WGS sequence"/>
</dbReference>
<keyword evidence="5" id="KW-0472">Membrane</keyword>
<dbReference type="OrthoDB" id="1724197at2759"/>
<dbReference type="STRING" id="703135.A0A2A9NS41"/>
<evidence type="ECO:0000256" key="3">
    <source>
        <dbReference type="ARBA" id="ARBA00022452"/>
    </source>
</evidence>
<dbReference type="PANTHER" id="PTHR12815">
    <property type="entry name" value="SORTING AND ASSEMBLY MACHINERY SAMM50 PROTEIN FAMILY MEMBER"/>
    <property type="match status" value="1"/>
</dbReference>
<dbReference type="GO" id="GO:0045040">
    <property type="term" value="P:protein insertion into mitochondrial outer membrane"/>
    <property type="evidence" value="ECO:0007669"/>
    <property type="project" value="TreeGrafter"/>
</dbReference>
<organism evidence="7 8">
    <name type="scientific">Amanita thiersii Skay4041</name>
    <dbReference type="NCBI Taxonomy" id="703135"/>
    <lineage>
        <taxon>Eukaryota</taxon>
        <taxon>Fungi</taxon>
        <taxon>Dikarya</taxon>
        <taxon>Basidiomycota</taxon>
        <taxon>Agaricomycotina</taxon>
        <taxon>Agaricomycetes</taxon>
        <taxon>Agaricomycetidae</taxon>
        <taxon>Agaricales</taxon>
        <taxon>Pluteineae</taxon>
        <taxon>Amanitaceae</taxon>
        <taxon>Amanita</taxon>
    </lineage>
</organism>
<reference evidence="7 8" key="1">
    <citation type="submission" date="2014-02" db="EMBL/GenBank/DDBJ databases">
        <title>Transposable element dynamics among asymbiotic and ectomycorrhizal Amanita fungi.</title>
        <authorList>
            <consortium name="DOE Joint Genome Institute"/>
            <person name="Hess J."/>
            <person name="Skrede I."/>
            <person name="Wolfe B."/>
            <person name="LaButti K."/>
            <person name="Ohm R.A."/>
            <person name="Grigoriev I.V."/>
            <person name="Pringle A."/>
        </authorList>
    </citation>
    <scope>NUCLEOTIDE SEQUENCE [LARGE SCALE GENOMIC DNA]</scope>
    <source>
        <strain evidence="7 8">SKay4041</strain>
    </source>
</reference>
<keyword evidence="3" id="KW-1134">Transmembrane beta strand</keyword>
<comment type="subcellular location">
    <subcellularLocation>
        <location evidence="1">Mitochondrion outer membrane</location>
        <topology evidence="1">Multi-pass membrane protein</topology>
    </subcellularLocation>
</comment>
<evidence type="ECO:0000256" key="2">
    <source>
        <dbReference type="ARBA" id="ARBA00010913"/>
    </source>
</evidence>
<dbReference type="AlphaFoldDB" id="A0A2A9NS41"/>
<comment type="similarity">
    <text evidence="2">Belongs to the SAM50/omp85 family.</text>
</comment>